<dbReference type="GO" id="GO:0006099">
    <property type="term" value="P:tricarboxylic acid cycle"/>
    <property type="evidence" value="ECO:0007669"/>
    <property type="project" value="InterPro"/>
</dbReference>
<comment type="similarity">
    <text evidence="2 9">Belongs to the PEPCase type 1 family.</text>
</comment>
<evidence type="ECO:0000256" key="10">
    <source>
        <dbReference type="PROSITE-ProRule" id="PRU10111"/>
    </source>
</evidence>
<dbReference type="EC" id="4.1.1.31" evidence="3 9"/>
<keyword evidence="11" id="KW-0670">Pyruvate</keyword>
<dbReference type="PANTHER" id="PTHR30523">
    <property type="entry name" value="PHOSPHOENOLPYRUVATE CARBOXYLASE"/>
    <property type="match status" value="1"/>
</dbReference>
<dbReference type="PROSITE" id="PS00781">
    <property type="entry name" value="PEPCASE_1"/>
    <property type="match status" value="1"/>
</dbReference>
<dbReference type="Proteomes" id="UP000230790">
    <property type="component" value="Unassembled WGS sequence"/>
</dbReference>
<dbReference type="GO" id="GO:0005829">
    <property type="term" value="C:cytosol"/>
    <property type="evidence" value="ECO:0007669"/>
    <property type="project" value="TreeGrafter"/>
</dbReference>
<dbReference type="GO" id="GO:0008964">
    <property type="term" value="F:phosphoenolpyruvate carboxylase activity"/>
    <property type="evidence" value="ECO:0007669"/>
    <property type="project" value="UniProtKB-UniRule"/>
</dbReference>
<evidence type="ECO:0000313" key="11">
    <source>
        <dbReference type="EMBL" id="PJF47942.1"/>
    </source>
</evidence>
<keyword evidence="5 9" id="KW-0460">Magnesium</keyword>
<dbReference type="GO" id="GO:0000287">
    <property type="term" value="F:magnesium ion binding"/>
    <property type="evidence" value="ECO:0007669"/>
    <property type="project" value="UniProtKB-UniRule"/>
</dbReference>
<evidence type="ECO:0000313" key="12">
    <source>
        <dbReference type="Proteomes" id="UP000230790"/>
    </source>
</evidence>
<keyword evidence="6 9" id="KW-0456">Lyase</keyword>
<comment type="cofactor">
    <cofactor evidence="9">
        <name>Mg(2+)</name>
        <dbReference type="ChEBI" id="CHEBI:18420"/>
    </cofactor>
</comment>
<evidence type="ECO:0000256" key="8">
    <source>
        <dbReference type="ARBA" id="ARBA00048995"/>
    </source>
</evidence>
<accession>A0A2M8QDW2</accession>
<evidence type="ECO:0000256" key="7">
    <source>
        <dbReference type="ARBA" id="ARBA00023300"/>
    </source>
</evidence>
<sequence length="959" mass="107443">MQHQVNAVGTTDPLAENINAMGYLLGEVITELNGPETLALEEHLRKLAKDSRAGNPQAAEHLRIAIGELSADQAYEMAMAFTTYFELVNLCEEHHRTMKLRRYRAERAAGQRAEPVRESIEAALIELKRQGVTAGTLQTMLDRMSIELVFTAHPTEAKRRTVLTKLRRLSDMLKADSRPPTSDGAGQWGAGSEEWGVRSRTLAAAIKREIASLWLTDRARTAQPAVTDEVETGLWYFTATLWQVIPQLYADLQAALDAHYPGTRAPERWLTFGSWIGGDRDGNPNVTPQVTADTLQLHREHAIDKLRHAVHELSHLLSISINRDTITPEMQALLGRINGASASSRARTIAQRYPNEPYRMVLASLTAQLQEAFEQTKLYPLYPFNAARPTLALSPSLSLPLTLPPAITLHQVKETLNTISDSLRRGRAALLAGGELSDLQRQLNVFGLHWARLDLRQHSAWHEEAVAALLAKSGVCDHYTQLDEAQKVALLTAQLSQPNSSLLDRIGPLDEGTLCVTEPLALAREAIERYGREALGVYVISMTNGLSDVLEVALLMAWCRVRLPIVPLFETREDLRHAPDILRAMFAHPVYRSILRAQSDEQVIMLGYSDSNKDCGYITANWELYKAQEAIATLCREHGIRFTLFHGRGGTIARGGGPAAKAILAQPIGLLDGRIRITEQGEVLSTRYQDPDLARRHLEQVAYGVLLGMYRAEHPLTIPAEWKAAMEEIAEYGFQAYRALVHEDPDFLKFWEQATPIAEISMLKVGSRPAFRRPTRSVKDLRAIPWVFSWMQSRFVLPGWYGLGTALEAMLGRGSETRTLLQQMYREWPFFQTTLDNAQQSLAKADMGIASLYATLVEDERIRERIFGIIRREFDRTCQAIFAIAGQAALLDNEPVLQKSIRLRNPYVDPLNYIQVEMIRRLRRLMHVGETTQTPEAAKLRQVIELTINGVSAGLRNTG</sequence>
<evidence type="ECO:0000256" key="3">
    <source>
        <dbReference type="ARBA" id="ARBA00012305"/>
    </source>
</evidence>
<dbReference type="Gene3D" id="1.20.1440.90">
    <property type="entry name" value="Phosphoenolpyruvate/pyruvate domain"/>
    <property type="match status" value="1"/>
</dbReference>
<dbReference type="PRINTS" id="PR00150">
    <property type="entry name" value="PEPCARBXLASE"/>
</dbReference>
<dbReference type="InterPro" id="IPR015813">
    <property type="entry name" value="Pyrv/PenolPyrv_kinase-like_dom"/>
</dbReference>
<protein>
    <recommendedName>
        <fullName evidence="4 9">Phosphoenolpyruvate carboxylase</fullName>
        <shortName evidence="9">PEPC</shortName>
        <shortName evidence="9">PEPCase</shortName>
        <ecNumber evidence="3 9">4.1.1.31</ecNumber>
    </recommendedName>
</protein>
<dbReference type="AlphaFoldDB" id="A0A2M8QDW2"/>
<dbReference type="GO" id="GO:0006107">
    <property type="term" value="P:oxaloacetate metabolic process"/>
    <property type="evidence" value="ECO:0007669"/>
    <property type="project" value="UniProtKB-UniRule"/>
</dbReference>
<evidence type="ECO:0000256" key="5">
    <source>
        <dbReference type="ARBA" id="ARBA00022842"/>
    </source>
</evidence>
<evidence type="ECO:0000256" key="4">
    <source>
        <dbReference type="ARBA" id="ARBA00022419"/>
    </source>
</evidence>
<evidence type="ECO:0000256" key="1">
    <source>
        <dbReference type="ARBA" id="ARBA00003670"/>
    </source>
</evidence>
<dbReference type="SUPFAM" id="SSF51621">
    <property type="entry name" value="Phosphoenolpyruvate/pyruvate domain"/>
    <property type="match status" value="1"/>
</dbReference>
<proteinExistence type="inferred from homology"/>
<comment type="subunit">
    <text evidence="9">Homotetramer.</text>
</comment>
<comment type="caution">
    <text evidence="11">The sequence shown here is derived from an EMBL/GenBank/DDBJ whole genome shotgun (WGS) entry which is preliminary data.</text>
</comment>
<dbReference type="GO" id="GO:0015977">
    <property type="term" value="P:carbon fixation"/>
    <property type="evidence" value="ECO:0007669"/>
    <property type="project" value="UniProtKB-UniRule"/>
</dbReference>
<feature type="active site" evidence="9">
    <location>
        <position position="613"/>
    </location>
</feature>
<name>A0A2M8QDW2_9CHLR</name>
<dbReference type="NCBIfam" id="NF000584">
    <property type="entry name" value="PRK00009.1"/>
    <property type="match status" value="1"/>
</dbReference>
<dbReference type="EMBL" id="PGTN01000029">
    <property type="protein sequence ID" value="PJF47942.1"/>
    <property type="molecule type" value="Genomic_DNA"/>
</dbReference>
<evidence type="ECO:0000256" key="2">
    <source>
        <dbReference type="ARBA" id="ARBA00008346"/>
    </source>
</evidence>
<comment type="function">
    <text evidence="1 9">Forms oxaloacetate, a four-carbon dicarboxylic acid source for the tricarboxylic acid cycle.</text>
</comment>
<dbReference type="HAMAP" id="MF_00595">
    <property type="entry name" value="PEPcase_type1"/>
    <property type="match status" value="1"/>
</dbReference>
<comment type="catalytic activity">
    <reaction evidence="8 9">
        <text>oxaloacetate + phosphate = phosphoenolpyruvate + hydrogencarbonate</text>
        <dbReference type="Rhea" id="RHEA:28370"/>
        <dbReference type="ChEBI" id="CHEBI:16452"/>
        <dbReference type="ChEBI" id="CHEBI:17544"/>
        <dbReference type="ChEBI" id="CHEBI:43474"/>
        <dbReference type="ChEBI" id="CHEBI:58702"/>
        <dbReference type="EC" id="4.1.1.31"/>
    </reaction>
</comment>
<keyword evidence="7 9" id="KW-0120">Carbon dioxide fixation</keyword>
<feature type="active site" evidence="9 10">
    <location>
        <position position="153"/>
    </location>
</feature>
<reference evidence="11 12" key="1">
    <citation type="submission" date="2017-11" db="EMBL/GenBank/DDBJ databases">
        <title>Evolution of Phototrophy in the Chloroflexi Phylum Driven by Horizontal Gene Transfer.</title>
        <authorList>
            <person name="Ward L.M."/>
            <person name="Hemp J."/>
            <person name="Shih P.M."/>
            <person name="Mcglynn S.E."/>
            <person name="Fischer W."/>
        </authorList>
    </citation>
    <scope>NUCLEOTIDE SEQUENCE [LARGE SCALE GENOMIC DNA]</scope>
    <source>
        <strain evidence="11">JP3_7</strain>
    </source>
</reference>
<dbReference type="PANTHER" id="PTHR30523:SF6">
    <property type="entry name" value="PHOSPHOENOLPYRUVATE CARBOXYLASE"/>
    <property type="match status" value="1"/>
</dbReference>
<evidence type="ECO:0000256" key="6">
    <source>
        <dbReference type="ARBA" id="ARBA00023239"/>
    </source>
</evidence>
<dbReference type="InterPro" id="IPR022805">
    <property type="entry name" value="PEP_COase_bac/pln-type"/>
</dbReference>
<evidence type="ECO:0000256" key="9">
    <source>
        <dbReference type="HAMAP-Rule" id="MF_00595"/>
    </source>
</evidence>
<dbReference type="InterPro" id="IPR021135">
    <property type="entry name" value="PEP_COase"/>
</dbReference>
<organism evidence="11 12">
    <name type="scientific">Candidatus Thermofonsia Clade 3 bacterium</name>
    <dbReference type="NCBI Taxonomy" id="2364212"/>
    <lineage>
        <taxon>Bacteria</taxon>
        <taxon>Bacillati</taxon>
        <taxon>Chloroflexota</taxon>
        <taxon>Candidatus Thermofontia</taxon>
        <taxon>Candidatus Thermofonsia Clade 3</taxon>
    </lineage>
</organism>
<dbReference type="InterPro" id="IPR018129">
    <property type="entry name" value="PEP_COase_Lys_AS"/>
</dbReference>
<dbReference type="Pfam" id="PF00311">
    <property type="entry name" value="PEPcase"/>
    <property type="match status" value="1"/>
</dbReference>
<gene>
    <name evidence="9" type="primary">ppc</name>
    <name evidence="11" type="ORF">CUN48_05965</name>
</gene>